<feature type="transmembrane region" description="Helical" evidence="6">
    <location>
        <begin position="74"/>
        <end position="101"/>
    </location>
</feature>
<dbReference type="KEGG" id="pmes:FX988_03529"/>
<comment type="function">
    <text evidence="6">Mechanosensitive channel that participates in the regulation of osmotic pressure changes within the cell, opening in response to stretch forces in the membrane lipid bilayer, without the need for other proteins. Contributes to normal resistance to hypoosmotic shock. Forms an ion channel of 1.0 nanosiemens conductance with a slight preference for anions.</text>
</comment>
<evidence type="ECO:0000256" key="5">
    <source>
        <dbReference type="ARBA" id="ARBA00023136"/>
    </source>
</evidence>
<keyword evidence="6" id="KW-0406">Ion transport</keyword>
<keyword evidence="10" id="KW-1185">Reference proteome</keyword>
<dbReference type="Gene3D" id="2.30.30.60">
    <property type="match status" value="1"/>
</dbReference>
<evidence type="ECO:0000256" key="4">
    <source>
        <dbReference type="ARBA" id="ARBA00022989"/>
    </source>
</evidence>
<proteinExistence type="inferred from homology"/>
<dbReference type="Proteomes" id="UP000464524">
    <property type="component" value="Chromosome"/>
</dbReference>
<organism evidence="9 10">
    <name type="scientific">Paraglaciecola mesophila</name>
    <dbReference type="NCBI Taxonomy" id="197222"/>
    <lineage>
        <taxon>Bacteria</taxon>
        <taxon>Pseudomonadati</taxon>
        <taxon>Pseudomonadota</taxon>
        <taxon>Gammaproteobacteria</taxon>
        <taxon>Alteromonadales</taxon>
        <taxon>Alteromonadaceae</taxon>
        <taxon>Paraglaciecola</taxon>
    </lineage>
</organism>
<dbReference type="PANTHER" id="PTHR30221">
    <property type="entry name" value="SMALL-CONDUCTANCE MECHANOSENSITIVE CHANNEL"/>
    <property type="match status" value="1"/>
</dbReference>
<dbReference type="Pfam" id="PF00924">
    <property type="entry name" value="MS_channel_2nd"/>
    <property type="match status" value="1"/>
</dbReference>
<sequence>MPLSDNFISDWLPVIITLLVFGFLTWLAQSLLLNKLKHTGNENIFARQLGVLMLMLVGLVTVVITLPLSENTEVQILSLIGLLLSGILAFSSTTLFGNLLAGAMMRFTQPFRTGDFISFDTIFGRVTELGLFDCEIQTQTRELISVPNSLLINKPVSVIRRSGTIISAELSLGYDLHHSKIDELLLQAAEKAGLEEPFVHVTQLGDFSVGYKVSGLLVEVKNLLTARSNLHRHVLDCLHDNDIEIMSPTFVSQHAGPDVQRKIAHSPAFNQVKSDSTAEDVVFDKAEQAQQQASNRVELLAQIKTLEAQLQDTDKDQRTAMEKRIDILKQQLADIKEVVEVPEDE</sequence>
<keyword evidence="7" id="KW-0175">Coiled coil</keyword>
<evidence type="ECO:0000256" key="7">
    <source>
        <dbReference type="SAM" id="Coils"/>
    </source>
</evidence>
<reference evidence="9 10" key="1">
    <citation type="submission" date="2019-12" db="EMBL/GenBank/DDBJ databases">
        <title>Genome sequencing and assembly of endphytes of Porphyra tenera.</title>
        <authorList>
            <person name="Park J.M."/>
            <person name="Shin R."/>
            <person name="Jo S.H."/>
        </authorList>
    </citation>
    <scope>NUCLEOTIDE SEQUENCE [LARGE SCALE GENOMIC DNA]</scope>
    <source>
        <strain evidence="9 10">GPM4</strain>
    </source>
</reference>
<evidence type="ECO:0000256" key="2">
    <source>
        <dbReference type="ARBA" id="ARBA00022475"/>
    </source>
</evidence>
<dbReference type="InterPro" id="IPR006685">
    <property type="entry name" value="MscS_channel_2nd"/>
</dbReference>
<feature type="domain" description="Mechanosensitive ion channel MscS" evidence="8">
    <location>
        <begin position="94"/>
        <end position="156"/>
    </location>
</feature>
<name>A0A857JPF3_9ALTE</name>
<keyword evidence="3 6" id="KW-0812">Transmembrane</keyword>
<evidence type="ECO:0000313" key="9">
    <source>
        <dbReference type="EMBL" id="QHJ13268.1"/>
    </source>
</evidence>
<keyword evidence="2" id="KW-1003">Cell membrane</keyword>
<evidence type="ECO:0000313" key="10">
    <source>
        <dbReference type="Proteomes" id="UP000464524"/>
    </source>
</evidence>
<feature type="transmembrane region" description="Helical" evidence="6">
    <location>
        <begin position="12"/>
        <end position="33"/>
    </location>
</feature>
<dbReference type="SUPFAM" id="SSF50182">
    <property type="entry name" value="Sm-like ribonucleoproteins"/>
    <property type="match status" value="1"/>
</dbReference>
<dbReference type="AlphaFoldDB" id="A0A857JPF3"/>
<dbReference type="RefSeq" id="WP_160181377.1">
    <property type="nucleotide sequence ID" value="NZ_CP047656.1"/>
</dbReference>
<protein>
    <recommendedName>
        <fullName evidence="6">Small-conductance mechanosensitive channel</fullName>
    </recommendedName>
</protein>
<evidence type="ECO:0000256" key="6">
    <source>
        <dbReference type="RuleBase" id="RU369025"/>
    </source>
</evidence>
<dbReference type="InterPro" id="IPR011066">
    <property type="entry name" value="MscS_channel_C_sf"/>
</dbReference>
<keyword evidence="6" id="KW-0407">Ion channel</keyword>
<keyword evidence="6" id="KW-0997">Cell inner membrane</keyword>
<gene>
    <name evidence="9" type="ORF">FX988_03529</name>
</gene>
<keyword evidence="5 6" id="KW-0472">Membrane</keyword>
<dbReference type="InterPro" id="IPR010920">
    <property type="entry name" value="LSM_dom_sf"/>
</dbReference>
<comment type="similarity">
    <text evidence="6">Belongs to the MscS (TC 1.A.23) family.</text>
</comment>
<dbReference type="OrthoDB" id="9780668at2"/>
<keyword evidence="6" id="KW-0813">Transport</keyword>
<comment type="subcellular location">
    <subcellularLocation>
        <location evidence="6">Cell inner membrane</location>
        <topology evidence="6">Multi-pass membrane protein</topology>
    </subcellularLocation>
    <subcellularLocation>
        <location evidence="1">Cell membrane</location>
        <topology evidence="1">Multi-pass membrane protein</topology>
    </subcellularLocation>
</comment>
<dbReference type="SUPFAM" id="SSF82689">
    <property type="entry name" value="Mechanosensitive channel protein MscS (YggB), C-terminal domain"/>
    <property type="match status" value="1"/>
</dbReference>
<feature type="transmembrane region" description="Helical" evidence="6">
    <location>
        <begin position="45"/>
        <end position="68"/>
    </location>
</feature>
<dbReference type="GO" id="GO:0008381">
    <property type="term" value="F:mechanosensitive monoatomic ion channel activity"/>
    <property type="evidence" value="ECO:0007669"/>
    <property type="project" value="InterPro"/>
</dbReference>
<evidence type="ECO:0000259" key="8">
    <source>
        <dbReference type="Pfam" id="PF00924"/>
    </source>
</evidence>
<dbReference type="InterPro" id="IPR045275">
    <property type="entry name" value="MscS_archaea/bacteria_type"/>
</dbReference>
<keyword evidence="4 6" id="KW-1133">Transmembrane helix</keyword>
<evidence type="ECO:0000256" key="1">
    <source>
        <dbReference type="ARBA" id="ARBA00004651"/>
    </source>
</evidence>
<feature type="coiled-coil region" evidence="7">
    <location>
        <begin position="289"/>
        <end position="338"/>
    </location>
</feature>
<comment type="caution">
    <text evidence="6">Lacks conserved residue(s) required for the propagation of feature annotation.</text>
</comment>
<accession>A0A857JPF3</accession>
<evidence type="ECO:0000256" key="3">
    <source>
        <dbReference type="ARBA" id="ARBA00022692"/>
    </source>
</evidence>
<comment type="subunit">
    <text evidence="6">Homoheptamer.</text>
</comment>
<dbReference type="EMBL" id="CP047656">
    <property type="protein sequence ID" value="QHJ13268.1"/>
    <property type="molecule type" value="Genomic_DNA"/>
</dbReference>
<dbReference type="PANTHER" id="PTHR30221:SF18">
    <property type="entry name" value="SLL0590 PROTEIN"/>
    <property type="match status" value="1"/>
</dbReference>
<dbReference type="InterPro" id="IPR023408">
    <property type="entry name" value="MscS_beta-dom_sf"/>
</dbReference>
<dbReference type="GO" id="GO:0005886">
    <property type="term" value="C:plasma membrane"/>
    <property type="evidence" value="ECO:0007669"/>
    <property type="project" value="UniProtKB-SubCell"/>
</dbReference>